<name>A0ABY3M7T2_9FLAO</name>
<dbReference type="Proteomes" id="UP000323621">
    <property type="component" value="Unassembled WGS sequence"/>
</dbReference>
<protein>
    <submittedName>
        <fullName evidence="2">Uncharacterized protein</fullName>
    </submittedName>
</protein>
<reference evidence="2 3" key="1">
    <citation type="submission" date="2019-08" db="EMBL/GenBank/DDBJ databases">
        <title>Genomes of Antarctic Bizionia species.</title>
        <authorList>
            <person name="Bowman J.P."/>
        </authorList>
    </citation>
    <scope>NUCLEOTIDE SEQUENCE [LARGE SCALE GENOMIC DNA]</scope>
    <source>
        <strain evidence="2 3">IC164</strain>
    </source>
</reference>
<comment type="caution">
    <text evidence="2">The sequence shown here is derived from an EMBL/GenBank/DDBJ whole genome shotgun (WGS) entry which is preliminary data.</text>
</comment>
<keyword evidence="1" id="KW-1133">Transmembrane helix</keyword>
<evidence type="ECO:0000313" key="3">
    <source>
        <dbReference type="Proteomes" id="UP000323621"/>
    </source>
</evidence>
<dbReference type="RefSeq" id="WP_148381463.1">
    <property type="nucleotide sequence ID" value="NZ_VSKN01000023.1"/>
</dbReference>
<keyword evidence="3" id="KW-1185">Reference proteome</keyword>
<evidence type="ECO:0000313" key="2">
    <source>
        <dbReference type="EMBL" id="TYC09585.1"/>
    </source>
</evidence>
<keyword evidence="1" id="KW-0472">Membrane</keyword>
<accession>A0ABY3M7T2</accession>
<gene>
    <name evidence="2" type="ORF">ES677_13000</name>
</gene>
<proteinExistence type="predicted"/>
<evidence type="ECO:0000256" key="1">
    <source>
        <dbReference type="SAM" id="Phobius"/>
    </source>
</evidence>
<dbReference type="EMBL" id="VSKN01000023">
    <property type="protein sequence ID" value="TYC09585.1"/>
    <property type="molecule type" value="Genomic_DNA"/>
</dbReference>
<sequence>MAEIKIKKRKPVWPWILLVLGSLVLIYYVIMMNNDDENDNTYNETEIVADDSSMENASNENVMLLSETAKTKIRNFQTYISNDTDMGLDHNYSHNALLKLIDATEATANSLEVDVDADIETARFNAQAITNDPEDLSHSNKIKSTSNIIVQALKKIQVQHYPELDNAITELQQAAMAIAPSTQTLEQKTAVKNFFNQSEQLLTNMINR</sequence>
<feature type="transmembrane region" description="Helical" evidence="1">
    <location>
        <begin position="12"/>
        <end position="30"/>
    </location>
</feature>
<keyword evidence="1" id="KW-0812">Transmembrane</keyword>
<organism evidence="2 3">
    <name type="scientific">Bizionia gelidisalsuginis</name>
    <dbReference type="NCBI Taxonomy" id="291188"/>
    <lineage>
        <taxon>Bacteria</taxon>
        <taxon>Pseudomonadati</taxon>
        <taxon>Bacteroidota</taxon>
        <taxon>Flavobacteriia</taxon>
        <taxon>Flavobacteriales</taxon>
        <taxon>Flavobacteriaceae</taxon>
        <taxon>Bizionia</taxon>
    </lineage>
</organism>